<organism evidence="2 3">
    <name type="scientific">Ilyodon furcidens</name>
    <name type="common">goldbreast splitfin</name>
    <dbReference type="NCBI Taxonomy" id="33524"/>
    <lineage>
        <taxon>Eukaryota</taxon>
        <taxon>Metazoa</taxon>
        <taxon>Chordata</taxon>
        <taxon>Craniata</taxon>
        <taxon>Vertebrata</taxon>
        <taxon>Euteleostomi</taxon>
        <taxon>Actinopterygii</taxon>
        <taxon>Neopterygii</taxon>
        <taxon>Teleostei</taxon>
        <taxon>Neoteleostei</taxon>
        <taxon>Acanthomorphata</taxon>
        <taxon>Ovalentaria</taxon>
        <taxon>Atherinomorphae</taxon>
        <taxon>Cyprinodontiformes</taxon>
        <taxon>Goodeidae</taxon>
        <taxon>Ilyodon</taxon>
    </lineage>
</organism>
<sequence length="116" mass="12723">MPHNHSVQILQGSLDQLPRMVKLYLHANHFSTMSEGIFDKPTSLETITLGDNPGLCKGEEKVTRIPKWAVQTHATVLGCPCHTTPICEQSLLAPKESKLDSAPLTESPYQVNSTGE</sequence>
<gene>
    <name evidence="2" type="ORF">ILYODFUR_026413</name>
</gene>
<accession>A0ABV0VHD1</accession>
<dbReference type="SUPFAM" id="SSF52058">
    <property type="entry name" value="L domain-like"/>
    <property type="match status" value="1"/>
</dbReference>
<protein>
    <submittedName>
        <fullName evidence="2">Uncharacterized protein</fullName>
    </submittedName>
</protein>
<keyword evidence="3" id="KW-1185">Reference proteome</keyword>
<feature type="compositionally biased region" description="Polar residues" evidence="1">
    <location>
        <begin position="107"/>
        <end position="116"/>
    </location>
</feature>
<dbReference type="Proteomes" id="UP001482620">
    <property type="component" value="Unassembled WGS sequence"/>
</dbReference>
<reference evidence="2 3" key="1">
    <citation type="submission" date="2021-06" db="EMBL/GenBank/DDBJ databases">
        <authorList>
            <person name="Palmer J.M."/>
        </authorList>
    </citation>
    <scope>NUCLEOTIDE SEQUENCE [LARGE SCALE GENOMIC DNA]</scope>
    <source>
        <strain evidence="3">if_2019</strain>
        <tissue evidence="2">Muscle</tissue>
    </source>
</reference>
<comment type="caution">
    <text evidence="2">The sequence shown here is derived from an EMBL/GenBank/DDBJ whole genome shotgun (WGS) entry which is preliminary data.</text>
</comment>
<evidence type="ECO:0000313" key="3">
    <source>
        <dbReference type="Proteomes" id="UP001482620"/>
    </source>
</evidence>
<evidence type="ECO:0000313" key="2">
    <source>
        <dbReference type="EMBL" id="MEQ2256665.1"/>
    </source>
</evidence>
<evidence type="ECO:0000256" key="1">
    <source>
        <dbReference type="SAM" id="MobiDB-lite"/>
    </source>
</evidence>
<dbReference type="Gene3D" id="3.80.10.10">
    <property type="entry name" value="Ribonuclease Inhibitor"/>
    <property type="match status" value="1"/>
</dbReference>
<name>A0ABV0VHD1_9TELE</name>
<dbReference type="InterPro" id="IPR032675">
    <property type="entry name" value="LRR_dom_sf"/>
</dbReference>
<dbReference type="EMBL" id="JAHRIQ010107610">
    <property type="protein sequence ID" value="MEQ2256665.1"/>
    <property type="molecule type" value="Genomic_DNA"/>
</dbReference>
<feature type="region of interest" description="Disordered" evidence="1">
    <location>
        <begin position="97"/>
        <end position="116"/>
    </location>
</feature>
<proteinExistence type="predicted"/>